<keyword evidence="1" id="KW-0812">Transmembrane</keyword>
<reference evidence="2" key="1">
    <citation type="submission" date="2015-12" db="EMBL/GenBank/DDBJ databases">
        <title>Gene expression during late stages of embryo sac development: a critical building block for successful pollen-pistil interactions.</title>
        <authorList>
            <person name="Liu Y."/>
            <person name="Joly V."/>
            <person name="Sabar M."/>
            <person name="Matton D.P."/>
        </authorList>
    </citation>
    <scope>NUCLEOTIDE SEQUENCE</scope>
</reference>
<evidence type="ECO:0000256" key="1">
    <source>
        <dbReference type="SAM" id="Phobius"/>
    </source>
</evidence>
<name>A0A0V0HLV9_SOLCH</name>
<feature type="transmembrane region" description="Helical" evidence="1">
    <location>
        <begin position="76"/>
        <end position="101"/>
    </location>
</feature>
<sequence length="106" mass="11606">MGLTISCMVVLMAIMAILAIMASLNMENSSTGSLANMACLANTSSWGTRDGSDSLPKVTRLLLSILAFYFSVDDEFLVHFGCLFTDISMLSTLSIWFRVYIVFTLS</sequence>
<evidence type="ECO:0000313" key="2">
    <source>
        <dbReference type="EMBL" id="JAP21393.1"/>
    </source>
</evidence>
<dbReference type="EMBL" id="GEDG01017742">
    <property type="protein sequence ID" value="JAP21393.1"/>
    <property type="molecule type" value="Transcribed_RNA"/>
</dbReference>
<accession>A0A0V0HLV9</accession>
<dbReference type="AlphaFoldDB" id="A0A0V0HLV9"/>
<proteinExistence type="predicted"/>
<feature type="transmembrane region" description="Helical" evidence="1">
    <location>
        <begin position="7"/>
        <end position="24"/>
    </location>
</feature>
<protein>
    <submittedName>
        <fullName evidence="2">Putative ovule protein</fullName>
    </submittedName>
</protein>
<organism evidence="2">
    <name type="scientific">Solanum chacoense</name>
    <name type="common">Chaco potato</name>
    <dbReference type="NCBI Taxonomy" id="4108"/>
    <lineage>
        <taxon>Eukaryota</taxon>
        <taxon>Viridiplantae</taxon>
        <taxon>Streptophyta</taxon>
        <taxon>Embryophyta</taxon>
        <taxon>Tracheophyta</taxon>
        <taxon>Spermatophyta</taxon>
        <taxon>Magnoliopsida</taxon>
        <taxon>eudicotyledons</taxon>
        <taxon>Gunneridae</taxon>
        <taxon>Pentapetalae</taxon>
        <taxon>asterids</taxon>
        <taxon>lamiids</taxon>
        <taxon>Solanales</taxon>
        <taxon>Solanaceae</taxon>
        <taxon>Solanoideae</taxon>
        <taxon>Solaneae</taxon>
        <taxon>Solanum</taxon>
    </lineage>
</organism>
<keyword evidence="1" id="KW-1133">Transmembrane helix</keyword>
<keyword evidence="1" id="KW-0472">Membrane</keyword>